<feature type="active site" evidence="9">
    <location>
        <position position="369"/>
    </location>
</feature>
<feature type="compositionally biased region" description="Low complexity" evidence="10">
    <location>
        <begin position="155"/>
        <end position="166"/>
    </location>
</feature>
<keyword evidence="7 9" id="KW-0233">DNA recombination</keyword>
<feature type="region of interest" description="Disordered" evidence="10">
    <location>
        <begin position="133"/>
        <end position="224"/>
    </location>
</feature>
<dbReference type="CDD" id="cd00798">
    <property type="entry name" value="INT_XerDC_C"/>
    <property type="match status" value="1"/>
</dbReference>
<evidence type="ECO:0000259" key="12">
    <source>
        <dbReference type="PROSITE" id="PS51898"/>
    </source>
</evidence>
<feature type="domain" description="Core-binding (CB)" evidence="13">
    <location>
        <begin position="8"/>
        <end position="94"/>
    </location>
</feature>
<feature type="compositionally biased region" description="Low complexity" evidence="10">
    <location>
        <begin position="300"/>
        <end position="313"/>
    </location>
</feature>
<feature type="compositionally biased region" description="Low complexity" evidence="10">
    <location>
        <begin position="190"/>
        <end position="218"/>
    </location>
</feature>
<evidence type="ECO:0000313" key="15">
    <source>
        <dbReference type="Proteomes" id="UP000274327"/>
    </source>
</evidence>
<keyword evidence="6 9" id="KW-0238">DNA-binding</keyword>
<dbReference type="SUPFAM" id="SSF47823">
    <property type="entry name" value="lambda integrase-like, N-terminal domain"/>
    <property type="match status" value="1"/>
</dbReference>
<dbReference type="GO" id="GO:0051301">
    <property type="term" value="P:cell division"/>
    <property type="evidence" value="ECO:0007669"/>
    <property type="project" value="UniProtKB-KW"/>
</dbReference>
<feature type="active site" evidence="9">
    <location>
        <position position="392"/>
    </location>
</feature>
<dbReference type="GO" id="GO:0009037">
    <property type="term" value="F:tyrosine-based site-specific recombinase activity"/>
    <property type="evidence" value="ECO:0007669"/>
    <property type="project" value="UniProtKB-UniRule"/>
</dbReference>
<dbReference type="RefSeq" id="WP_126984584.1">
    <property type="nucleotide sequence ID" value="NZ_JALXWX010000137.1"/>
</dbReference>
<keyword evidence="5 9" id="KW-0229">DNA integration</keyword>
<comment type="function">
    <text evidence="9">Site-specific tyrosine recombinase, which acts by catalyzing the cutting and rejoining of the recombining DNA molecules. The XerC-XerD complex is essential to convert dimers of the bacterial chromosome into monomers to permit their segregation at cell division. It also contributes to the segregational stability of plasmids.</text>
</comment>
<dbReference type="Gene3D" id="1.10.150.130">
    <property type="match status" value="1"/>
</dbReference>
<dbReference type="InterPro" id="IPR023009">
    <property type="entry name" value="Tyrosine_recombinase_XerC/XerD"/>
</dbReference>
<feature type="domain" description="Tyr recombinase" evidence="12">
    <location>
        <begin position="212"/>
        <end position="414"/>
    </location>
</feature>
<dbReference type="GO" id="GO:0005737">
    <property type="term" value="C:cytoplasm"/>
    <property type="evidence" value="ECO:0007669"/>
    <property type="project" value="UniProtKB-SubCell"/>
</dbReference>
<keyword evidence="3 9" id="KW-0132">Cell division</keyword>
<feature type="active site" description="O-(3'-phospho-DNA)-tyrosine intermediate" evidence="9">
    <location>
        <position position="401"/>
    </location>
</feature>
<gene>
    <name evidence="9" type="primary">xerC</name>
    <name evidence="14" type="ORF">DS079_01835</name>
</gene>
<feature type="region of interest" description="Disordered" evidence="10">
    <location>
        <begin position="300"/>
        <end position="322"/>
    </location>
</feature>
<feature type="active site" evidence="9">
    <location>
        <position position="366"/>
    </location>
</feature>
<comment type="subunit">
    <text evidence="9">Forms a cyclic heterotetrameric complex composed of two molecules of XerC and two molecules of XerD.</text>
</comment>
<evidence type="ECO:0000259" key="13">
    <source>
        <dbReference type="PROSITE" id="PS51900"/>
    </source>
</evidence>
<dbReference type="PANTHER" id="PTHR30349">
    <property type="entry name" value="PHAGE INTEGRASE-RELATED"/>
    <property type="match status" value="1"/>
</dbReference>
<dbReference type="PROSITE" id="PS51900">
    <property type="entry name" value="CB"/>
    <property type="match status" value="1"/>
</dbReference>
<dbReference type="GO" id="GO:0007059">
    <property type="term" value="P:chromosome segregation"/>
    <property type="evidence" value="ECO:0007669"/>
    <property type="project" value="UniProtKB-UniRule"/>
</dbReference>
<dbReference type="SUPFAM" id="SSF56349">
    <property type="entry name" value="DNA breaking-rejoining enzymes"/>
    <property type="match status" value="1"/>
</dbReference>
<dbReference type="InterPro" id="IPR044068">
    <property type="entry name" value="CB"/>
</dbReference>
<dbReference type="GO" id="GO:0006313">
    <property type="term" value="P:DNA transposition"/>
    <property type="evidence" value="ECO:0007669"/>
    <property type="project" value="UniProtKB-UniRule"/>
</dbReference>
<keyword evidence="4 9" id="KW-0159">Chromosome partition</keyword>
<protein>
    <recommendedName>
        <fullName evidence="9">Tyrosine recombinase XerC</fullName>
    </recommendedName>
</protein>
<dbReference type="InterPro" id="IPR010998">
    <property type="entry name" value="Integrase_recombinase_N"/>
</dbReference>
<evidence type="ECO:0000313" key="14">
    <source>
        <dbReference type="EMBL" id="RRR20173.1"/>
    </source>
</evidence>
<comment type="caution">
    <text evidence="14">The sequence shown here is derived from an EMBL/GenBank/DDBJ whole genome shotgun (WGS) entry which is preliminary data.</text>
</comment>
<dbReference type="InterPro" id="IPR020856">
    <property type="entry name" value="Circadian_clock_protein_KaiA_C"/>
</dbReference>
<evidence type="ECO:0000259" key="11">
    <source>
        <dbReference type="PROSITE" id="PS51431"/>
    </source>
</evidence>
<dbReference type="Pfam" id="PF02899">
    <property type="entry name" value="Phage_int_SAM_1"/>
    <property type="match status" value="1"/>
</dbReference>
<dbReference type="AlphaFoldDB" id="A0A426SPV1"/>
<evidence type="ECO:0000256" key="6">
    <source>
        <dbReference type="ARBA" id="ARBA00023125"/>
    </source>
</evidence>
<feature type="domain" description="KaiA C-terminal" evidence="11">
    <location>
        <begin position="1"/>
        <end position="56"/>
    </location>
</feature>
<keyword evidence="2 9" id="KW-0963">Cytoplasm</keyword>
<evidence type="ECO:0000256" key="4">
    <source>
        <dbReference type="ARBA" id="ARBA00022829"/>
    </source>
</evidence>
<dbReference type="EMBL" id="QOCI01000001">
    <property type="protein sequence ID" value="RRR20173.1"/>
    <property type="molecule type" value="Genomic_DNA"/>
</dbReference>
<feature type="active site" evidence="9">
    <location>
        <position position="246"/>
    </location>
</feature>
<evidence type="ECO:0000256" key="2">
    <source>
        <dbReference type="ARBA" id="ARBA00022490"/>
    </source>
</evidence>
<dbReference type="Pfam" id="PF00589">
    <property type="entry name" value="Phage_integrase"/>
    <property type="match status" value="1"/>
</dbReference>
<dbReference type="PANTHER" id="PTHR30349:SF41">
    <property type="entry name" value="INTEGRASE_RECOMBINASE PROTEIN MJ0367-RELATED"/>
    <property type="match status" value="1"/>
</dbReference>
<proteinExistence type="inferred from homology"/>
<dbReference type="PROSITE" id="PS51431">
    <property type="entry name" value="KAIA_C"/>
    <property type="match status" value="1"/>
</dbReference>
<dbReference type="InterPro" id="IPR002104">
    <property type="entry name" value="Integrase_catalytic"/>
</dbReference>
<dbReference type="GO" id="GO:0003677">
    <property type="term" value="F:DNA binding"/>
    <property type="evidence" value="ECO:0007669"/>
    <property type="project" value="UniProtKB-UniRule"/>
</dbReference>
<dbReference type="InterPro" id="IPR013762">
    <property type="entry name" value="Integrase-like_cat_sf"/>
</dbReference>
<accession>A0A426SPV1</accession>
<dbReference type="Proteomes" id="UP000274327">
    <property type="component" value="Unassembled WGS sequence"/>
</dbReference>
<evidence type="ECO:0000256" key="5">
    <source>
        <dbReference type="ARBA" id="ARBA00022908"/>
    </source>
</evidence>
<dbReference type="PROSITE" id="PS51898">
    <property type="entry name" value="TYR_RECOMBINASE"/>
    <property type="match status" value="1"/>
</dbReference>
<dbReference type="InterPro" id="IPR050090">
    <property type="entry name" value="Tyrosine_recombinase_XerCD"/>
</dbReference>
<comment type="subcellular location">
    <subcellularLocation>
        <location evidence="1 9">Cytoplasm</location>
    </subcellularLocation>
</comment>
<sequence length="420" mass="43525">MSTERATETDEQIVDAFAAHLDLERGRSEHTVRAYRREAVALLAHLREVERIAPAELDVTALRSWLGARAETGAGASTLARSAAAARTFTTWLASTGRIPHDVGGRLRAPRRGRHLPTVLTDEQAGALLDGIVTEPAPRRSDVPAPGADTDSEDAAPARGGAPTPGSTSTQGGAPMPAGAATQGNTATRDGAVTRDGTATAGDAAGEGTAAGGAPAEEPSAVDPVQRAVQLRDAAVLELLYSSGLRVSELVALDLGGIDMAQGTVRVRGKGDKERIVPVGVPALEALRRWETEGRPVLAGATAAGRGTAQAPGKGRAGTSAARRAKAPGRAFFLGVRGGRLGDRAVRTLVDRYAARAGIARHVTPHTLRHSAATHLVEGGADLRSVQDFLGHSSLATTQIYTHVSAERLRSTVEQAHPRA</sequence>
<organism evidence="14 15">
    <name type="scientific">Brachybacterium paraconglomeratum</name>
    <dbReference type="NCBI Taxonomy" id="173362"/>
    <lineage>
        <taxon>Bacteria</taxon>
        <taxon>Bacillati</taxon>
        <taxon>Actinomycetota</taxon>
        <taxon>Actinomycetes</taxon>
        <taxon>Micrococcales</taxon>
        <taxon>Dermabacteraceae</taxon>
        <taxon>Brachybacterium</taxon>
    </lineage>
</organism>
<reference evidence="14 15" key="1">
    <citation type="submission" date="2018-07" db="EMBL/GenBank/DDBJ databases">
        <title>Brachybacteriurn paraconglorneratum KCTC 9916.</title>
        <authorList>
            <person name="Li Y."/>
        </authorList>
    </citation>
    <scope>NUCLEOTIDE SEQUENCE [LARGE SCALE GENOMIC DNA]</scope>
    <source>
        <strain evidence="14 15">KCTC 9916</strain>
    </source>
</reference>
<dbReference type="Gene3D" id="1.10.443.10">
    <property type="entry name" value="Intergrase catalytic core"/>
    <property type="match status" value="1"/>
</dbReference>
<dbReference type="HAMAP" id="MF_01808">
    <property type="entry name" value="Recomb_XerC_XerD"/>
    <property type="match status" value="1"/>
</dbReference>
<evidence type="ECO:0000256" key="1">
    <source>
        <dbReference type="ARBA" id="ARBA00004496"/>
    </source>
</evidence>
<feature type="active site" evidence="9">
    <location>
        <position position="270"/>
    </location>
</feature>
<dbReference type="GO" id="GO:0007623">
    <property type="term" value="P:circadian rhythm"/>
    <property type="evidence" value="ECO:0007669"/>
    <property type="project" value="InterPro"/>
</dbReference>
<dbReference type="GeneID" id="78119772"/>
<dbReference type="InterPro" id="IPR011010">
    <property type="entry name" value="DNA_brk_join_enz"/>
</dbReference>
<evidence type="ECO:0000256" key="7">
    <source>
        <dbReference type="ARBA" id="ARBA00023172"/>
    </source>
</evidence>
<comment type="similarity">
    <text evidence="9">Belongs to the 'phage' integrase family. XerC subfamily.</text>
</comment>
<evidence type="ECO:0000256" key="3">
    <source>
        <dbReference type="ARBA" id="ARBA00022618"/>
    </source>
</evidence>
<evidence type="ECO:0000256" key="10">
    <source>
        <dbReference type="SAM" id="MobiDB-lite"/>
    </source>
</evidence>
<name>A0A426SPV1_9MICO</name>
<keyword evidence="15" id="KW-1185">Reference proteome</keyword>
<evidence type="ECO:0000256" key="8">
    <source>
        <dbReference type="ARBA" id="ARBA00023306"/>
    </source>
</evidence>
<dbReference type="InterPro" id="IPR004107">
    <property type="entry name" value="Integrase_SAM-like_N"/>
</dbReference>
<evidence type="ECO:0000256" key="9">
    <source>
        <dbReference type="HAMAP-Rule" id="MF_01808"/>
    </source>
</evidence>
<keyword evidence="8 9" id="KW-0131">Cell cycle</keyword>